<feature type="domain" description="HTH OST-type" evidence="3">
    <location>
        <begin position="8"/>
        <end position="79"/>
    </location>
</feature>
<dbReference type="OMA" id="RICWACE"/>
<reference evidence="5" key="1">
    <citation type="submission" date="2025-08" db="UniProtKB">
        <authorList>
            <consortium name="RefSeq"/>
        </authorList>
    </citation>
    <scope>IDENTIFICATION</scope>
    <source>
        <strain evidence="5">15085-1641.00</strain>
        <tissue evidence="5">Whole body</tissue>
    </source>
</reference>
<protein>
    <submittedName>
        <fullName evidence="5">Bromodomain-containing protein DDB_G0280777-like</fullName>
    </submittedName>
</protein>
<proteinExistence type="predicted"/>
<dbReference type="CDD" id="cd09972">
    <property type="entry name" value="LOTUS_TDRD_OSKAR"/>
    <property type="match status" value="1"/>
</dbReference>
<name>A0A6J1LR32_DROHY</name>
<dbReference type="Pfam" id="PF12872">
    <property type="entry name" value="OST-HTH"/>
    <property type="match status" value="1"/>
</dbReference>
<organism evidence="4 5">
    <name type="scientific">Drosophila hydei</name>
    <name type="common">Fruit fly</name>
    <dbReference type="NCBI Taxonomy" id="7224"/>
    <lineage>
        <taxon>Eukaryota</taxon>
        <taxon>Metazoa</taxon>
        <taxon>Ecdysozoa</taxon>
        <taxon>Arthropoda</taxon>
        <taxon>Hexapoda</taxon>
        <taxon>Insecta</taxon>
        <taxon>Pterygota</taxon>
        <taxon>Neoptera</taxon>
        <taxon>Endopterygota</taxon>
        <taxon>Diptera</taxon>
        <taxon>Brachycera</taxon>
        <taxon>Muscomorpha</taxon>
        <taxon>Ephydroidea</taxon>
        <taxon>Drosophilidae</taxon>
        <taxon>Drosophila</taxon>
    </lineage>
</organism>
<gene>
    <name evidence="5" type="primary">LOC111597127</name>
</gene>
<dbReference type="InterPro" id="IPR025605">
    <property type="entry name" value="OST-HTH/LOTUS_dom"/>
</dbReference>
<dbReference type="AlphaFoldDB" id="A0A6J1LR32"/>
<keyword evidence="4" id="KW-1185">Reference proteome</keyword>
<evidence type="ECO:0000313" key="5">
    <source>
        <dbReference type="RefSeq" id="XP_023167456.1"/>
    </source>
</evidence>
<dbReference type="OrthoDB" id="10034606at2759"/>
<sequence>MSSEHEEMLKDITIVVRSLITSIKPPVSLQTIERDYMKVEHGPIPYRSLGYRNTIELLEKTNAFIFQKIGTQIFVSAKPNPKSAHIASMVRCQKPSKTKGLLRTPAAFVRPNLRSTIVHNSNVKPPLICSVQSNNLQKQQSSQQRAPHQQQQQQLRQQQQLQQQQPQHSRICWACEEQLNHEREIQRRQAELREEQQLQKLLLQQQQARIDRQIQQLQEQHERGLKAQARTIEKLQEDRLELKRQLKNQELNHRLQRELIARQEEHKRSKQVC</sequence>
<dbReference type="Gene3D" id="3.30.420.610">
    <property type="entry name" value="LOTUS domain-like"/>
    <property type="match status" value="1"/>
</dbReference>
<dbReference type="Proteomes" id="UP000504633">
    <property type="component" value="Unplaced"/>
</dbReference>
<evidence type="ECO:0000259" key="3">
    <source>
        <dbReference type="PROSITE" id="PS51644"/>
    </source>
</evidence>
<accession>A0A6J1LR32</accession>
<dbReference type="RefSeq" id="XP_023167456.1">
    <property type="nucleotide sequence ID" value="XM_023311688.2"/>
</dbReference>
<evidence type="ECO:0000256" key="2">
    <source>
        <dbReference type="SAM" id="MobiDB-lite"/>
    </source>
</evidence>
<evidence type="ECO:0000313" key="4">
    <source>
        <dbReference type="Proteomes" id="UP000504633"/>
    </source>
</evidence>
<feature type="compositionally biased region" description="Low complexity" evidence="2">
    <location>
        <begin position="137"/>
        <end position="161"/>
    </location>
</feature>
<dbReference type="InterPro" id="IPR041966">
    <property type="entry name" value="LOTUS-like"/>
</dbReference>
<dbReference type="KEGG" id="dhe:111597127"/>
<dbReference type="PROSITE" id="PS51644">
    <property type="entry name" value="HTH_OST"/>
    <property type="match status" value="1"/>
</dbReference>
<feature type="region of interest" description="Disordered" evidence="2">
    <location>
        <begin position="135"/>
        <end position="161"/>
    </location>
</feature>
<dbReference type="GeneID" id="111597127"/>
<evidence type="ECO:0000256" key="1">
    <source>
        <dbReference type="SAM" id="Coils"/>
    </source>
</evidence>
<keyword evidence="1" id="KW-0175">Coiled coil</keyword>
<feature type="coiled-coil region" evidence="1">
    <location>
        <begin position="175"/>
        <end position="252"/>
    </location>
</feature>